<dbReference type="EMBL" id="GG666456">
    <property type="protein sequence ID" value="EEN69478.1"/>
    <property type="molecule type" value="Genomic_DNA"/>
</dbReference>
<accession>C3XS10</accession>
<feature type="region of interest" description="Disordered" evidence="1">
    <location>
        <begin position="1"/>
        <end position="22"/>
    </location>
</feature>
<proteinExistence type="predicted"/>
<sequence length="140" mass="15640">MTDADPAAATNGPMSEADETAAIQKRCDEVTDEMAPFIALQNGSEKRNAPVTLIINLQRLSEVCQISIHRCDEWKLHKRRICGHGVWWFLQRAHLTYKTPRKALPAAAFKSRSICMTTSSTFSTTASVISYSVHVSWSWG</sequence>
<dbReference type="AlphaFoldDB" id="C3XS10"/>
<evidence type="ECO:0000313" key="2">
    <source>
        <dbReference type="EMBL" id="EEN69478.1"/>
    </source>
</evidence>
<dbReference type="InParanoid" id="C3XS10"/>
<protein>
    <submittedName>
        <fullName evidence="2">Uncharacterized protein</fullName>
    </submittedName>
</protein>
<organism>
    <name type="scientific">Branchiostoma floridae</name>
    <name type="common">Florida lancelet</name>
    <name type="synonym">Amphioxus</name>
    <dbReference type="NCBI Taxonomy" id="7739"/>
    <lineage>
        <taxon>Eukaryota</taxon>
        <taxon>Metazoa</taxon>
        <taxon>Chordata</taxon>
        <taxon>Cephalochordata</taxon>
        <taxon>Leptocardii</taxon>
        <taxon>Amphioxiformes</taxon>
        <taxon>Branchiostomatidae</taxon>
        <taxon>Branchiostoma</taxon>
    </lineage>
</organism>
<gene>
    <name evidence="2" type="ORF">BRAFLDRAFT_71928</name>
</gene>
<reference evidence="2" key="1">
    <citation type="journal article" date="2008" name="Nature">
        <title>The amphioxus genome and the evolution of the chordate karyotype.</title>
        <authorList>
            <consortium name="US DOE Joint Genome Institute (JGI-PGF)"/>
            <person name="Putnam N.H."/>
            <person name="Butts T."/>
            <person name="Ferrier D.E.K."/>
            <person name="Furlong R.F."/>
            <person name="Hellsten U."/>
            <person name="Kawashima T."/>
            <person name="Robinson-Rechavi M."/>
            <person name="Shoguchi E."/>
            <person name="Terry A."/>
            <person name="Yu J.-K."/>
            <person name="Benito-Gutierrez E.L."/>
            <person name="Dubchak I."/>
            <person name="Garcia-Fernandez J."/>
            <person name="Gibson-Brown J.J."/>
            <person name="Grigoriev I.V."/>
            <person name="Horton A.C."/>
            <person name="de Jong P.J."/>
            <person name="Jurka J."/>
            <person name="Kapitonov V.V."/>
            <person name="Kohara Y."/>
            <person name="Kuroki Y."/>
            <person name="Lindquist E."/>
            <person name="Lucas S."/>
            <person name="Osoegawa K."/>
            <person name="Pennacchio L.A."/>
            <person name="Salamov A.A."/>
            <person name="Satou Y."/>
            <person name="Sauka-Spengler T."/>
            <person name="Schmutz J."/>
            <person name="Shin-I T."/>
            <person name="Toyoda A."/>
            <person name="Bronner-Fraser M."/>
            <person name="Fujiyama A."/>
            <person name="Holland L.Z."/>
            <person name="Holland P.W.H."/>
            <person name="Satoh N."/>
            <person name="Rokhsar D.S."/>
        </authorList>
    </citation>
    <scope>NUCLEOTIDE SEQUENCE [LARGE SCALE GENOMIC DNA]</scope>
    <source>
        <strain evidence="2">S238N-H82</strain>
        <tissue evidence="2">Testes</tissue>
    </source>
</reference>
<name>C3XS10_BRAFL</name>
<evidence type="ECO:0000256" key="1">
    <source>
        <dbReference type="SAM" id="MobiDB-lite"/>
    </source>
</evidence>